<feature type="region of interest" description="Disordered" evidence="1">
    <location>
        <begin position="152"/>
        <end position="190"/>
    </location>
</feature>
<dbReference type="GeneID" id="126889587"/>
<sequence>MSGVPCTILVSIEDRLNFPTKMALVVIRQLFRYGLRSISLRNDRILIDLVYTPKSTTLSRKFGNLPVKYICMQINDSNEIGLFEKAMKRYYFDLEEETEALPPPPPTTTTSIKSIQKEPLKKKLKRRVTQHVESIDLDQNSQVWSFDEHIIDDDDDKEDHTRRATISETRNDYGDDDDDDYTTTLIPPTE</sequence>
<dbReference type="EnsemblMetazoa" id="XM_050657993.1">
    <property type="protein sequence ID" value="XP_050513950.1"/>
    <property type="gene ID" value="LOC126889587"/>
</dbReference>
<dbReference type="RefSeq" id="XP_050513950.1">
    <property type="nucleotide sequence ID" value="XM_050657993.1"/>
</dbReference>
<name>A0ABM5KUT6_DIAVI</name>
<reference evidence="2" key="1">
    <citation type="submission" date="2025-05" db="UniProtKB">
        <authorList>
            <consortium name="EnsemblMetazoa"/>
        </authorList>
    </citation>
    <scope>IDENTIFICATION</scope>
</reference>
<feature type="region of interest" description="Disordered" evidence="1">
    <location>
        <begin position="97"/>
        <end position="116"/>
    </location>
</feature>
<keyword evidence="3" id="KW-1185">Reference proteome</keyword>
<accession>A0ABM5KUT6</accession>
<evidence type="ECO:0000313" key="3">
    <source>
        <dbReference type="Proteomes" id="UP001652700"/>
    </source>
</evidence>
<proteinExistence type="predicted"/>
<evidence type="ECO:0000313" key="2">
    <source>
        <dbReference type="EnsemblMetazoa" id="XP_050513950.1"/>
    </source>
</evidence>
<protein>
    <submittedName>
        <fullName evidence="2">Uncharacterized protein</fullName>
    </submittedName>
</protein>
<organism evidence="2 3">
    <name type="scientific">Diabrotica virgifera virgifera</name>
    <name type="common">western corn rootworm</name>
    <dbReference type="NCBI Taxonomy" id="50390"/>
    <lineage>
        <taxon>Eukaryota</taxon>
        <taxon>Metazoa</taxon>
        <taxon>Ecdysozoa</taxon>
        <taxon>Arthropoda</taxon>
        <taxon>Hexapoda</taxon>
        <taxon>Insecta</taxon>
        <taxon>Pterygota</taxon>
        <taxon>Neoptera</taxon>
        <taxon>Endopterygota</taxon>
        <taxon>Coleoptera</taxon>
        <taxon>Polyphaga</taxon>
        <taxon>Cucujiformia</taxon>
        <taxon>Chrysomeloidea</taxon>
        <taxon>Chrysomelidae</taxon>
        <taxon>Galerucinae</taxon>
        <taxon>Diabroticina</taxon>
        <taxon>Diabroticites</taxon>
        <taxon>Diabrotica</taxon>
    </lineage>
</organism>
<dbReference type="Proteomes" id="UP001652700">
    <property type="component" value="Unplaced"/>
</dbReference>
<evidence type="ECO:0000256" key="1">
    <source>
        <dbReference type="SAM" id="MobiDB-lite"/>
    </source>
</evidence>